<dbReference type="InterPro" id="IPR047111">
    <property type="entry name" value="YbaP-like"/>
</dbReference>
<sequence length="294" mass="31923">MLRRLIIVFFVFLSWQPAEAAERGALFRLSAHGHTMFLFGTMHVGLPSFYPLEPQLAAAVESASVLALELDPQPSFAKVAAALNRYGKLAPGAAGYVQLGPRKLTRIDEMARAAGLDPATAHSYKPVLLATLLSLAEYEKQGYRASLSTDRELARMARARGVRIVELESLEGQLAMLDSLPVPSQWRFLEDCLNSISSGAQANEVRTVVGAWGRADQAGLEAMAQRMQLDNSVGGKFTREVLLDGRNGTLADKIDTLLKETDKAVSAIGVLHLLGPRSVPELLRARGVGVERVY</sequence>
<dbReference type="CDD" id="cd14789">
    <property type="entry name" value="Tiki"/>
    <property type="match status" value="1"/>
</dbReference>
<accession>A0ABT2BMW3</accession>
<protein>
    <submittedName>
        <fullName evidence="1">TraB/GumN family protein</fullName>
    </submittedName>
</protein>
<evidence type="ECO:0000313" key="1">
    <source>
        <dbReference type="EMBL" id="MCS0609857.1"/>
    </source>
</evidence>
<keyword evidence="2" id="KW-1185">Reference proteome</keyword>
<dbReference type="RefSeq" id="WP_258857731.1">
    <property type="nucleotide sequence ID" value="NZ_JANUGV010000005.1"/>
</dbReference>
<gene>
    <name evidence="1" type="ORF">NX773_16955</name>
</gene>
<proteinExistence type="predicted"/>
<organism evidence="1 2">
    <name type="scientific">Massilia solisilvae</name>
    <dbReference type="NCBI Taxonomy" id="1811225"/>
    <lineage>
        <taxon>Bacteria</taxon>
        <taxon>Pseudomonadati</taxon>
        <taxon>Pseudomonadota</taxon>
        <taxon>Betaproteobacteria</taxon>
        <taxon>Burkholderiales</taxon>
        <taxon>Oxalobacteraceae</taxon>
        <taxon>Telluria group</taxon>
        <taxon>Massilia</taxon>
    </lineage>
</organism>
<reference evidence="1 2" key="1">
    <citation type="submission" date="2022-08" db="EMBL/GenBank/DDBJ databases">
        <title>Reclassification of Massilia species as members of the genera Telluria, Duganella, Pseudoduganella, Mokoshia gen. nov. and Zemynaea gen. nov. using orthogonal and non-orthogonal genome-based approaches.</title>
        <authorList>
            <person name="Bowman J.P."/>
        </authorList>
    </citation>
    <scope>NUCLEOTIDE SEQUENCE [LARGE SCALE GENOMIC DNA]</scope>
    <source>
        <strain evidence="1 2">JCM 31607</strain>
    </source>
</reference>
<dbReference type="InterPro" id="IPR002816">
    <property type="entry name" value="TraB/PrgY/GumN_fam"/>
</dbReference>
<dbReference type="Pfam" id="PF01963">
    <property type="entry name" value="TraB_PrgY_gumN"/>
    <property type="match status" value="1"/>
</dbReference>
<comment type="caution">
    <text evidence="1">The sequence shown here is derived from an EMBL/GenBank/DDBJ whole genome shotgun (WGS) entry which is preliminary data.</text>
</comment>
<dbReference type="PANTHER" id="PTHR40590">
    <property type="entry name" value="CYTOPLASMIC PROTEIN-RELATED"/>
    <property type="match status" value="1"/>
</dbReference>
<dbReference type="PANTHER" id="PTHR40590:SF1">
    <property type="entry name" value="CYTOPLASMIC PROTEIN"/>
    <property type="match status" value="1"/>
</dbReference>
<dbReference type="EMBL" id="JANUGV010000005">
    <property type="protein sequence ID" value="MCS0609857.1"/>
    <property type="molecule type" value="Genomic_DNA"/>
</dbReference>
<evidence type="ECO:0000313" key="2">
    <source>
        <dbReference type="Proteomes" id="UP001205861"/>
    </source>
</evidence>
<dbReference type="Proteomes" id="UP001205861">
    <property type="component" value="Unassembled WGS sequence"/>
</dbReference>
<name>A0ABT2BMW3_9BURK</name>